<evidence type="ECO:0000256" key="1">
    <source>
        <dbReference type="ARBA" id="ARBA00010552"/>
    </source>
</evidence>
<dbReference type="AlphaFoldDB" id="A0A0H5R862"/>
<dbReference type="PANTHER" id="PTHR11803:SF58">
    <property type="entry name" value="PROTEIN HMF1-RELATED"/>
    <property type="match status" value="1"/>
</dbReference>
<name>A0A0H5R862_9EUKA</name>
<reference evidence="2" key="1">
    <citation type="submission" date="2015-04" db="EMBL/GenBank/DDBJ databases">
        <title>The genome sequence of the plant pathogenic Rhizarian Plasmodiophora brassicae reveals insights in its biotrophic life cycle and the origin of chitin synthesis.</title>
        <authorList>
            <person name="Schwelm A."/>
            <person name="Fogelqvist J."/>
            <person name="Knaust A."/>
            <person name="Julke S."/>
            <person name="Lilja T."/>
            <person name="Dhandapani V."/>
            <person name="Bonilla-Rosso G."/>
            <person name="Karlsson M."/>
            <person name="Shevchenko A."/>
            <person name="Choi S.R."/>
            <person name="Kim H.G."/>
            <person name="Park J.Y."/>
            <person name="Lim Y.P."/>
            <person name="Ludwig-Muller J."/>
            <person name="Dixelius C."/>
        </authorList>
    </citation>
    <scope>NUCLEOTIDE SEQUENCE</scope>
    <source>
        <tissue evidence="2">Potato root galls</tissue>
    </source>
</reference>
<protein>
    <submittedName>
        <fullName evidence="2">Uncharacterized protein</fullName>
    </submittedName>
</protein>
<dbReference type="GO" id="GO:0005829">
    <property type="term" value="C:cytosol"/>
    <property type="evidence" value="ECO:0007669"/>
    <property type="project" value="TreeGrafter"/>
</dbReference>
<dbReference type="GO" id="GO:0019239">
    <property type="term" value="F:deaminase activity"/>
    <property type="evidence" value="ECO:0007669"/>
    <property type="project" value="TreeGrafter"/>
</dbReference>
<dbReference type="PROSITE" id="PS01094">
    <property type="entry name" value="UPF0076"/>
    <property type="match status" value="1"/>
</dbReference>
<comment type="similarity">
    <text evidence="1">Belongs to the RutC family.</text>
</comment>
<dbReference type="NCBIfam" id="TIGR00004">
    <property type="entry name" value="Rid family detoxifying hydrolase"/>
    <property type="match status" value="1"/>
</dbReference>
<sequence>MVTRAGDRNATQFEKASGVKKTLPEAQCYSMANKKDFRLSDTADPHHTMLNKKVISTSLAPKAIGPYSQAVAIGGYVFTAGQIPIDPKTSKIVEGDIQVQTRQVLANLVEVLKEAKSSVEHVVKTTVFLKDMNDFAKMNEVYASVFSSSFPARSTIQVARLPCDALLEIEAIASVNE</sequence>
<dbReference type="FunFam" id="3.30.1330.40:FF:000001">
    <property type="entry name" value="L-PSP family endoribonuclease"/>
    <property type="match status" value="1"/>
</dbReference>
<dbReference type="InterPro" id="IPR035959">
    <property type="entry name" value="RutC-like_sf"/>
</dbReference>
<dbReference type="CDD" id="cd00448">
    <property type="entry name" value="YjgF_YER057c_UK114_family"/>
    <property type="match status" value="1"/>
</dbReference>
<dbReference type="SUPFAM" id="SSF55298">
    <property type="entry name" value="YjgF-like"/>
    <property type="match status" value="1"/>
</dbReference>
<dbReference type="GO" id="GO:0005739">
    <property type="term" value="C:mitochondrion"/>
    <property type="evidence" value="ECO:0007669"/>
    <property type="project" value="TreeGrafter"/>
</dbReference>
<dbReference type="InterPro" id="IPR006056">
    <property type="entry name" value="RidA"/>
</dbReference>
<evidence type="ECO:0000313" key="2">
    <source>
        <dbReference type="EMBL" id="CRZ10026.1"/>
    </source>
</evidence>
<proteinExistence type="inferred from homology"/>
<accession>A0A0H5R862</accession>
<organism evidence="2">
    <name type="scientific">Spongospora subterranea</name>
    <dbReference type="NCBI Taxonomy" id="70186"/>
    <lineage>
        <taxon>Eukaryota</taxon>
        <taxon>Sar</taxon>
        <taxon>Rhizaria</taxon>
        <taxon>Endomyxa</taxon>
        <taxon>Phytomyxea</taxon>
        <taxon>Plasmodiophorida</taxon>
        <taxon>Plasmodiophoridae</taxon>
        <taxon>Spongospora</taxon>
    </lineage>
</organism>
<dbReference type="PANTHER" id="PTHR11803">
    <property type="entry name" value="2-IMINOBUTANOATE/2-IMINOPROPANOATE DEAMINASE RIDA"/>
    <property type="match status" value="1"/>
</dbReference>
<dbReference type="EMBL" id="HACM01009584">
    <property type="protein sequence ID" value="CRZ10026.1"/>
    <property type="molecule type" value="Transcribed_RNA"/>
</dbReference>
<dbReference type="InterPro" id="IPR019897">
    <property type="entry name" value="RidA_CS"/>
</dbReference>
<dbReference type="InterPro" id="IPR006175">
    <property type="entry name" value="YjgF/YER057c/UK114"/>
</dbReference>
<dbReference type="Pfam" id="PF01042">
    <property type="entry name" value="Ribonuc_L-PSP"/>
    <property type="match status" value="1"/>
</dbReference>
<dbReference type="Gene3D" id="3.30.1330.40">
    <property type="entry name" value="RutC-like"/>
    <property type="match status" value="1"/>
</dbReference>